<evidence type="ECO:0000313" key="4">
    <source>
        <dbReference type="EMBL" id="NLH35863.1"/>
    </source>
</evidence>
<feature type="region of interest" description="Disordered" evidence="1">
    <location>
        <begin position="3068"/>
        <end position="3095"/>
    </location>
</feature>
<feature type="transmembrane region" description="Helical" evidence="2">
    <location>
        <begin position="3271"/>
        <end position="3289"/>
    </location>
</feature>
<evidence type="ECO:0000259" key="3">
    <source>
        <dbReference type="Pfam" id="PF17965"/>
    </source>
</evidence>
<feature type="compositionally biased region" description="Polar residues" evidence="1">
    <location>
        <begin position="1856"/>
        <end position="1874"/>
    </location>
</feature>
<name>A0A847J4S3_9LACT</name>
<feature type="compositionally biased region" description="Polar residues" evidence="1">
    <location>
        <begin position="3068"/>
        <end position="3080"/>
    </location>
</feature>
<dbReference type="EMBL" id="JAAYVO010000103">
    <property type="protein sequence ID" value="NLH35863.1"/>
    <property type="molecule type" value="Genomic_DNA"/>
</dbReference>
<evidence type="ECO:0000313" key="5">
    <source>
        <dbReference type="Proteomes" id="UP000559962"/>
    </source>
</evidence>
<evidence type="ECO:0000256" key="2">
    <source>
        <dbReference type="SAM" id="Phobius"/>
    </source>
</evidence>
<keyword evidence="2" id="KW-1133">Transmembrane helix</keyword>
<feature type="compositionally biased region" description="Low complexity" evidence="1">
    <location>
        <begin position="3086"/>
        <end position="3095"/>
    </location>
</feature>
<reference evidence="4 5" key="1">
    <citation type="journal article" date="2020" name="Biotechnol. Biofuels">
        <title>New insights from the biogas microbiome by comprehensive genome-resolved metagenomics of nearly 1600 species originating from multiple anaerobic digesters.</title>
        <authorList>
            <person name="Campanaro S."/>
            <person name="Treu L."/>
            <person name="Rodriguez-R L.M."/>
            <person name="Kovalovszki A."/>
            <person name="Ziels R.M."/>
            <person name="Maus I."/>
            <person name="Zhu X."/>
            <person name="Kougias P.G."/>
            <person name="Basile A."/>
            <person name="Luo G."/>
            <person name="Schluter A."/>
            <person name="Konstantinidis K.T."/>
            <person name="Angelidaki I."/>
        </authorList>
    </citation>
    <scope>NUCLEOTIDE SEQUENCE [LARGE SCALE GENOMIC DNA]</scope>
    <source>
        <strain evidence="4">AS27yjCOA_61</strain>
    </source>
</reference>
<keyword evidence="2" id="KW-0472">Membrane</keyword>
<accession>A0A847J4S3</accession>
<feature type="domain" description="Mucin binding" evidence="3">
    <location>
        <begin position="2652"/>
        <end position="2716"/>
    </location>
</feature>
<dbReference type="Proteomes" id="UP000559962">
    <property type="component" value="Unassembled WGS sequence"/>
</dbReference>
<protein>
    <recommendedName>
        <fullName evidence="3">Mucin binding domain-containing protein</fullName>
    </recommendedName>
</protein>
<dbReference type="InterPro" id="IPR041558">
    <property type="entry name" value="MucBP_2"/>
</dbReference>
<feature type="region of interest" description="Disordered" evidence="1">
    <location>
        <begin position="1843"/>
        <end position="1874"/>
    </location>
</feature>
<organism evidence="4 5">
    <name type="scientific">Pseudolactococcus chungangensis</name>
    <dbReference type="NCBI Taxonomy" id="451457"/>
    <lineage>
        <taxon>Bacteria</taxon>
        <taxon>Bacillati</taxon>
        <taxon>Bacillota</taxon>
        <taxon>Bacilli</taxon>
        <taxon>Lactobacillales</taxon>
        <taxon>Streptococcaceae</taxon>
        <taxon>Pseudolactococcus</taxon>
    </lineage>
</organism>
<gene>
    <name evidence="4" type="ORF">GX453_07610</name>
</gene>
<comment type="caution">
    <text evidence="4">The sequence shown here is derived from an EMBL/GenBank/DDBJ whole genome shotgun (WGS) entry which is preliminary data.</text>
</comment>
<dbReference type="Pfam" id="PF17965">
    <property type="entry name" value="MucBP_2"/>
    <property type="match status" value="1"/>
</dbReference>
<evidence type="ECO:0000256" key="1">
    <source>
        <dbReference type="SAM" id="MobiDB-lite"/>
    </source>
</evidence>
<feature type="region of interest" description="Disordered" evidence="1">
    <location>
        <begin position="3238"/>
        <end position="3261"/>
    </location>
</feature>
<dbReference type="Gene3D" id="3.10.20.320">
    <property type="entry name" value="Putative peptidoglycan bound protein (lpxtg motif)"/>
    <property type="match status" value="1"/>
</dbReference>
<dbReference type="Gene3D" id="2.60.120.200">
    <property type="match status" value="1"/>
</dbReference>
<proteinExistence type="predicted"/>
<keyword evidence="2" id="KW-0812">Transmembrane</keyword>
<sequence length="3297" mass="346989">MKKGTLERAETDYKKRFVLRKVKKRWVVTGIIFATIVPSLSFAESDVLADDGIVKSSFPTLFGQSLTPVKASKQQTASIVPYAAVPTPTIDDLKDTATDLNEQRTVSYDNSNYQNVFTVSGTGTDDLAHNETINGTNYTILTPTKTDVNKKTGAVAFNQQIDMTKDWSFNFNIDLVRLNSAGFLSGYGVGDFIGLVLSPTAPSQLASAGGAKQFGGGLGLNGLPNSLNWGIDFYNNSASQDSNSANYTPVGFGDSSLGINPGALSKMGNQVMGWRSTGANGLLNTSNSTTDQQQAITTLNNVTTGSGNSDNQWGGSGGGPNLSAPVAVSYTYNDANNTGTLTIQVMTNSPQTFTRTINLTNTSMSVGVMAGYNLAYTQMGTHITNFTLELGSGTTTVNYLDQKGNPIRPSTQFIANTTDTIGITGGSPNADTDTYAFTAPSLQGYSLVKNGTADVTVGSDTISNGVTVPGNTMNIQYQGDYQAAPLSAVSKTAGVPVPVNLPTNDIDYSGATKEPIAFTSTDATLTVPGYTYTVTGPNGRTYDTLAEAVADNPTFDDTTNGYVKNDVSPQPFTVNYTADNVAVNYGIIETSGVVDTTNTSKLASSDTLSPNQPTIGQTLTSSLATAIITAPDTETPKLQASGIVPNGYHLTGKVYWSKDGGATTTAVPTVALSVDDVSSSDTATLLFEVAKDYQAANVTINYGNSGGGTPPASTTLSQNGLTGGTFSFNLLGLPVQGYHLVSATDPSGANLSLPLAAISGQYDATNNLQATTDSAPQNYTLTAAADLQQLNISYNFPAGHNLSSHLTNDQKMQIGTTASTFADVAVPTIAGYTAEITYPDGTKQTSDTITGIVADNTSNGTSQIDSVPQTATVNYVANAQTITVNYTNPIDGTTSTDTISGETDGTYAAIPITQISGYASNVSINNGTSQVMTTVPSGSFGSTPIVIDVTYDPWSAQVNYYSQQVDSAGSPIGALDALPGSFASQTSGINFGFDILFGTTSGTQTSGLQAVTAIPAGYHVSNFYWSDKPDGTTQDKTPPYHTDQTWDNMTNTASGLVPSYQAAIVYQYTKDVQQANINVAGAPSGQGVTNGQNTLSGMNNAPYTGVTGGTQVVSVPQINGYLATVTDGSGKVVSLTNSQFTITYDATNNGTSTTDSASQDYTITYTARSAKVLVNYTYANGTNTNVSSSSSVDTTAYTAPILPQSATINTQTDGTYSLTVPTVDGYTWTVSDGKGNSYTSSTLPASFTSDGTNVTYTVSYTASNATHVINYYEATYDTSGKYTFTTTPVPSLPAQTVTGPIGSIQTFGVTSANIAVPSGWSLDPMGASLSALTGDNDNLNGGDTAKRLTFTPGTTDYAVYLSRDIQSVQVKFVNDPKNSSTIYQDGKTGKTYTVPTTGFARSGYDYTIKDASGNVVTAINGTYDDTSNGNASSPVYNNGDGDKTPQVYTVTYTPQTQEAILKTDSSDPDNAGGLTYPSATGATNSNIAFATTDKTLARAGYNYNVTVSYTNSNGDAVSASYPNLALALAANATYNDNDVVGGQDSNPQIFTVSYIPSSQTAILQTDATDPKGAQTVDTQNGLTAQTITFSKSDSDLARAGYTYQVKVPNGTDYPTLTAALAAAGTYDKTPNGTSVTDSEPQTFTVSYTANPLTVKLNYVYGAPKNGDVPSGDFSTQDVPTQTIGVTNGTTYTTDVNTTPTPIETGITVPTIPGYTPNVTTVTPKFTVDSNGNPTEPEITVTYNASPDSATITYSDEAGNNLLSYIGSNPTSQNGYTDGVIMTSGPSVPGYTLKGFKYNGGALDTNLADLNNAYYTTDADNIEFVYTPDTQTVAIHYLYSSDDNSPKNGEVPLADFGSQTVTDSASGPTNSTGSEITVPTIPGYTASVSKVTPDYAIDPKTGQLVTPSLNVTYTANNQNAEISYLIAPNATKNPDGSYNVDPNDLVSATASQTRGAATSAVGVTDQAIGVSAPIIPGYTIYSRTANGVTVPDISTVTFDATADPDKLEVIYVPNQQTVTVHYVFQLPADYSGSYGTGTPIDYATNNGKAVPGLDDKVVVGYSNLPSTTDTLPTNLEPGWEINPTPQTIDWTTGTDGNLTKTDYYYYVAPNTNEIDIQYLSTVANTNLIDLIHTNNINPILTTEVQTGSRFTYSGAFDIPGYDFNSYTYNGASSTTRPDTSTTTMPYQNGATALNLYYQPSAQKVAINYVYDQNDGSSKHGPVPSSDFASGSSVVTEADGVTSGTTYTTNLDSSTQIPVATPITVPTIQGYTPNVTSINPSFAINTDGTLVNSTITVTYTANQDNVATMQYVNEDDNDKDISQYASTPVSLNASGTTDQVIPTSGAVNIPGYTFDHIEYKTAAGVTDPNADLSNLTFSGGGATPDNVKFVYKANDQTVNVHYLYSGGGFNGQEIQGLTPGKIQGKSNQAATTTTAPNAPVGYDLVKTGLVNGNSQPVMWTTVNGTLVTPDIYFYYQAQVTQATINYTTTIGGSDLNAVVPTGTVTSTVNGQTDATIPVSGAVPIAGYTFKSMTVNGAEKATSVADANAVTSVFTPNATVSDKTAIEYLYTPDTQKTIVKFVDASGNPIVDASGTAIPDVTLTGTTGGTIDYSGLTDTYSGYSLTTDGRITTTTYDSKDDADQVVYMIYQPDVEKVTVNYKDSNQNVLKSSTELTGVSNGVIDYASIDANLPGYTLMTDGRTTTTHYDIDSGTDQTVDLVYQANQQQVIVNLKVSRDGGQTWENLTKSITLSGNSNDPIDYKALQTAYPGYKLIDDSQEKSTKNYDTADGVNQIVNFYYAPLKQVAILQTDATDPDYAGGKNITTTTDGYSFGNLKFASDSEQNLVRKGFTYKVYGPDGVWYDTLANTIAANATYDGTLNSDAIDTTVPTTRALGLGGALGLGRSVVPINPGIDPANPSAQADDLVPQVFTVSYTPMPESMVVKTMNDPAGDKVYPTATGVTGLDDNGKPIASTSPIYQSNMQLSPVPNVSVPTNFYNVNVVDTQLQTAASGLPNLTRNGYTYVVKAPDGTEYPTLQAATNAVHVFDNDPSSNQVFEVVYTAQLQTVNLMTDSSDPKGTQTIESAHGPSDSNISLNSDDSNLKRSGYVYQVTGPDGKVYPTLADALKNNPTYDANAIDSTTGIDATPQNFTVTYTPVKQTANLIVNGKIFDTVTGDSDSKLIFNKTDNDLYQSGYTYKVTAPNGKVYNSLAEALKAIGSYDHNDLTDDQDTTPQNFIVVYTKNQDKDKENPSVPPAQGTDGHEFGSFGEKIEQYGLLSALLLTIPILIFLGLNKLKKKSE</sequence>